<evidence type="ECO:0000313" key="5">
    <source>
        <dbReference type="EMBL" id="CDR44033.1"/>
    </source>
</evidence>
<accession>A0A061B823</accession>
<dbReference type="AlphaFoldDB" id="A0A061B823"/>
<dbReference type="Gene3D" id="3.40.50.1820">
    <property type="entry name" value="alpha/beta hydrolase"/>
    <property type="match status" value="1"/>
</dbReference>
<feature type="chain" id="PRO_5001594502" description="triacylglycerol lipase" evidence="3">
    <location>
        <begin position="20"/>
        <end position="363"/>
    </location>
</feature>
<name>A0A061B823_CYBFA</name>
<dbReference type="CDD" id="cd00519">
    <property type="entry name" value="Lipase_3"/>
    <property type="match status" value="1"/>
</dbReference>
<gene>
    <name evidence="5" type="ORF">CYFA0S_13e02014g</name>
</gene>
<evidence type="ECO:0000256" key="2">
    <source>
        <dbReference type="ARBA" id="ARBA00022801"/>
    </source>
</evidence>
<keyword evidence="2" id="KW-0378">Hydrolase</keyword>
<reference evidence="5" key="1">
    <citation type="journal article" date="2014" name="Genome Announc.">
        <title>Genome sequence of the yeast Cyberlindnera fabianii (Hansenula fabianii).</title>
        <authorList>
            <person name="Freel K.C."/>
            <person name="Sarilar V."/>
            <person name="Neuveglise C."/>
            <person name="Devillers H."/>
            <person name="Friedrich A."/>
            <person name="Schacherer J."/>
        </authorList>
    </citation>
    <scope>NUCLEOTIDE SEQUENCE</scope>
    <source>
        <strain evidence="5">YJS4271</strain>
    </source>
</reference>
<keyword evidence="3" id="KW-0732">Signal</keyword>
<dbReference type="EMBL" id="LK052898">
    <property type="protein sequence ID" value="CDR44033.1"/>
    <property type="molecule type" value="Genomic_DNA"/>
</dbReference>
<organism evidence="5">
    <name type="scientific">Cyberlindnera fabianii</name>
    <name type="common">Yeast</name>
    <name type="synonym">Hansenula fabianii</name>
    <dbReference type="NCBI Taxonomy" id="36022"/>
    <lineage>
        <taxon>Eukaryota</taxon>
        <taxon>Fungi</taxon>
        <taxon>Dikarya</taxon>
        <taxon>Ascomycota</taxon>
        <taxon>Saccharomycotina</taxon>
        <taxon>Saccharomycetes</taxon>
        <taxon>Phaffomycetales</taxon>
        <taxon>Phaffomycetaceae</taxon>
        <taxon>Cyberlindnera</taxon>
    </lineage>
</organism>
<evidence type="ECO:0000259" key="4">
    <source>
        <dbReference type="Pfam" id="PF01764"/>
    </source>
</evidence>
<dbReference type="EC" id="3.1.1.3" evidence="1"/>
<dbReference type="VEuPathDB" id="FungiDB:BON22_1835"/>
<dbReference type="PANTHER" id="PTHR46640:SF3">
    <property type="entry name" value="LIPASE LIH1-RELATED"/>
    <property type="match status" value="1"/>
</dbReference>
<dbReference type="InterPro" id="IPR051299">
    <property type="entry name" value="AB_hydrolase_lip/est"/>
</dbReference>
<dbReference type="Pfam" id="PF01764">
    <property type="entry name" value="Lipase_3"/>
    <property type="match status" value="1"/>
</dbReference>
<dbReference type="InterPro" id="IPR029058">
    <property type="entry name" value="AB_hydrolase_fold"/>
</dbReference>
<feature type="domain" description="Fungal lipase-type" evidence="4">
    <location>
        <begin position="110"/>
        <end position="266"/>
    </location>
</feature>
<proteinExistence type="predicted"/>
<sequence length="363" mass="40964">MKWHQLLLAPLVAIVLVTAKGVPSTSSSPIISKELYNDIVHYSHFCKLTHCIDKPGMLNEGLLFPNGGCSIDFCKKSRNTQALVHKIHIAGADESGTAFITVDKENNEIVVAFRASVTTADWISDFYIRKTPYKPITHCPSGVRECEGCKVHQGFYLHMNTIYDDLVNSVLDIYNKHPEFKLVLVGHSLGAALATLTAIEFKMMGFYPHLYTYGGPRIFNLEMMRWVNEVFECEKTADAIRDGTGFTSGFLRIVHEGDYVPILPPSFFQAGTEILIAKNGLPHEIKDLNLIGVEYDNVSKKTTDGFWKILHGFEHRTYFVTLNQCWDVDNDETDVESIENLQDEDVDYVYDSETDESGEVFNN</sequence>
<dbReference type="PANTHER" id="PTHR46640">
    <property type="entry name" value="TRIACYLGLYCEROL LIPASE, PUTATIVE (AFU_ORTHOLOGUE AFUA_6G06510)-RELATED"/>
    <property type="match status" value="1"/>
</dbReference>
<dbReference type="GO" id="GO:0006629">
    <property type="term" value="P:lipid metabolic process"/>
    <property type="evidence" value="ECO:0007669"/>
    <property type="project" value="InterPro"/>
</dbReference>
<evidence type="ECO:0000256" key="1">
    <source>
        <dbReference type="ARBA" id="ARBA00013279"/>
    </source>
</evidence>
<evidence type="ECO:0000256" key="3">
    <source>
        <dbReference type="SAM" id="SignalP"/>
    </source>
</evidence>
<dbReference type="GO" id="GO:0004806">
    <property type="term" value="F:triacylglycerol lipase activity"/>
    <property type="evidence" value="ECO:0007669"/>
    <property type="project" value="UniProtKB-EC"/>
</dbReference>
<feature type="signal peptide" evidence="3">
    <location>
        <begin position="1"/>
        <end position="19"/>
    </location>
</feature>
<dbReference type="OrthoDB" id="406844at2759"/>
<dbReference type="PhylomeDB" id="A0A061B823"/>
<dbReference type="SUPFAM" id="SSF53474">
    <property type="entry name" value="alpha/beta-Hydrolases"/>
    <property type="match status" value="1"/>
</dbReference>
<dbReference type="InterPro" id="IPR002921">
    <property type="entry name" value="Fungal_lipase-type"/>
</dbReference>
<protein>
    <recommendedName>
        <fullName evidence="1">triacylglycerol lipase</fullName>
        <ecNumber evidence="1">3.1.1.3</ecNumber>
    </recommendedName>
</protein>